<name>A0A9P1D7W6_9DINO</name>
<accession>A0A9P1D7W6</accession>
<dbReference type="EMBL" id="CAMXCT010003512">
    <property type="protein sequence ID" value="CAI4004851.1"/>
    <property type="molecule type" value="Genomic_DNA"/>
</dbReference>
<proteinExistence type="predicted"/>
<dbReference type="AlphaFoldDB" id="A0A9P1D7W6"/>
<evidence type="ECO:0000313" key="3">
    <source>
        <dbReference type="EMBL" id="CAL4792163.1"/>
    </source>
</evidence>
<comment type="caution">
    <text evidence="1">The sequence shown here is derived from an EMBL/GenBank/DDBJ whole genome shotgun (WGS) entry which is preliminary data.</text>
</comment>
<gene>
    <name evidence="1" type="ORF">C1SCF055_LOCUS30620</name>
</gene>
<protein>
    <submittedName>
        <fullName evidence="3">Phospholipase B-like</fullName>
    </submittedName>
</protein>
<reference evidence="2" key="2">
    <citation type="submission" date="2024-04" db="EMBL/GenBank/DDBJ databases">
        <authorList>
            <person name="Chen Y."/>
            <person name="Shah S."/>
            <person name="Dougan E. K."/>
            <person name="Thang M."/>
            <person name="Chan C."/>
        </authorList>
    </citation>
    <scope>NUCLEOTIDE SEQUENCE [LARGE SCALE GENOMIC DNA]</scope>
</reference>
<sequence>MSIEHPCGKTVSYSHSQCLQCGAELDIDSTGAAGELALENITWPEAPPEGTYTVYVELFRGPKVSFHLLVQSNSGDNVRLFSHSSSFFDAGPRQVAATFQVTSSGIVFNPGACGLFRRAAYVSMLTRRLNSDVKAKASASSAKAEHWDMSTDSDGWCRIGRNQKSLRIAPPKALGFELCLPAEVLCEDLPKEVVFPQRPSGRINSRQW</sequence>
<keyword evidence="4" id="KW-1185">Reference proteome</keyword>
<dbReference type="Proteomes" id="UP001152797">
    <property type="component" value="Unassembled WGS sequence"/>
</dbReference>
<reference evidence="1" key="1">
    <citation type="submission" date="2022-10" db="EMBL/GenBank/DDBJ databases">
        <authorList>
            <person name="Chen Y."/>
            <person name="Dougan E. K."/>
            <person name="Chan C."/>
            <person name="Rhodes N."/>
            <person name="Thang M."/>
        </authorList>
    </citation>
    <scope>NUCLEOTIDE SEQUENCE</scope>
</reference>
<evidence type="ECO:0000313" key="2">
    <source>
        <dbReference type="EMBL" id="CAL1158226.1"/>
    </source>
</evidence>
<organism evidence="1">
    <name type="scientific">Cladocopium goreaui</name>
    <dbReference type="NCBI Taxonomy" id="2562237"/>
    <lineage>
        <taxon>Eukaryota</taxon>
        <taxon>Sar</taxon>
        <taxon>Alveolata</taxon>
        <taxon>Dinophyceae</taxon>
        <taxon>Suessiales</taxon>
        <taxon>Symbiodiniaceae</taxon>
        <taxon>Cladocopium</taxon>
    </lineage>
</organism>
<evidence type="ECO:0000313" key="1">
    <source>
        <dbReference type="EMBL" id="CAI4004851.1"/>
    </source>
</evidence>
<dbReference type="EMBL" id="CAMXCT020003512">
    <property type="protein sequence ID" value="CAL1158226.1"/>
    <property type="molecule type" value="Genomic_DNA"/>
</dbReference>
<evidence type="ECO:0000313" key="4">
    <source>
        <dbReference type="Proteomes" id="UP001152797"/>
    </source>
</evidence>
<dbReference type="EMBL" id="CAMXCT030003512">
    <property type="protein sequence ID" value="CAL4792163.1"/>
    <property type="molecule type" value="Genomic_DNA"/>
</dbReference>